<reference evidence="1" key="1">
    <citation type="submission" date="2021-06" db="EMBL/GenBank/DDBJ databases">
        <authorList>
            <person name="Kallberg Y."/>
            <person name="Tangrot J."/>
            <person name="Rosling A."/>
        </authorList>
    </citation>
    <scope>NUCLEOTIDE SEQUENCE</scope>
    <source>
        <strain evidence="1">UK204</strain>
    </source>
</reference>
<proteinExistence type="predicted"/>
<protein>
    <submittedName>
        <fullName evidence="1">1060_t:CDS:1</fullName>
    </submittedName>
</protein>
<dbReference type="AlphaFoldDB" id="A0A9N9CSJ0"/>
<keyword evidence="2" id="KW-1185">Reference proteome</keyword>
<evidence type="ECO:0000313" key="2">
    <source>
        <dbReference type="Proteomes" id="UP000789570"/>
    </source>
</evidence>
<dbReference type="OrthoDB" id="2305261at2759"/>
<organism evidence="1 2">
    <name type="scientific">Funneliformis caledonium</name>
    <dbReference type="NCBI Taxonomy" id="1117310"/>
    <lineage>
        <taxon>Eukaryota</taxon>
        <taxon>Fungi</taxon>
        <taxon>Fungi incertae sedis</taxon>
        <taxon>Mucoromycota</taxon>
        <taxon>Glomeromycotina</taxon>
        <taxon>Glomeromycetes</taxon>
        <taxon>Glomerales</taxon>
        <taxon>Glomeraceae</taxon>
        <taxon>Funneliformis</taxon>
    </lineage>
</organism>
<comment type="caution">
    <text evidence="1">The sequence shown here is derived from an EMBL/GenBank/DDBJ whole genome shotgun (WGS) entry which is preliminary data.</text>
</comment>
<dbReference type="Proteomes" id="UP000789570">
    <property type="component" value="Unassembled WGS sequence"/>
</dbReference>
<evidence type="ECO:0000313" key="1">
    <source>
        <dbReference type="EMBL" id="CAG8614426.1"/>
    </source>
</evidence>
<sequence length="74" mass="8613">MSNFTSPIFTDINSLPFTSNEKAELRVFFTNRDSTIVENVLSTITEVEEKADYLRIYFKSTRDEHQGKPMRHAP</sequence>
<name>A0A9N9CSJ0_9GLOM</name>
<accession>A0A9N9CSJ0</accession>
<dbReference type="EMBL" id="CAJVPQ010002979">
    <property type="protein sequence ID" value="CAG8614426.1"/>
    <property type="molecule type" value="Genomic_DNA"/>
</dbReference>
<gene>
    <name evidence="1" type="ORF">FCALED_LOCUS9234</name>
</gene>